<dbReference type="Proteomes" id="UP001057402">
    <property type="component" value="Chromosome 2"/>
</dbReference>
<evidence type="ECO:0000313" key="2">
    <source>
        <dbReference type="Proteomes" id="UP001057402"/>
    </source>
</evidence>
<evidence type="ECO:0000313" key="1">
    <source>
        <dbReference type="EMBL" id="KAI4386481.1"/>
    </source>
</evidence>
<gene>
    <name evidence="1" type="ORF">MLD38_004411</name>
</gene>
<dbReference type="EMBL" id="CM042881">
    <property type="protein sequence ID" value="KAI4386481.1"/>
    <property type="molecule type" value="Genomic_DNA"/>
</dbReference>
<keyword evidence="2" id="KW-1185">Reference proteome</keyword>
<sequence>MVDVGVTEACEKVRAEEEKEGFLSSESESSGPVALASRENNDDDLGTKEDPEVIVEHDKNVISTVDSSLFSQPAQIPFGMDQRKDESFGNVPQHLEFYLGNDESELIPVELKEQYAVSEDDLQNSGGDVILELCMPVDKQCKAAPLNSLPTSFHETEADYSQEMKTSIVALHTEMAKDNVKEDHVLERTVIAEEETKAPVLIDDLRELGDAMAELENSQNNPAIAAEEKEMQEMASSGDEDSDVEVSIGTEIPDHETVDEVSAPEGLNSFEDNHRDASTVCDLLQSVVPCNIDGSGCVQSETETLEFKTIVVETCKLGISHFQQMCKDGELNHEMEEDKIADTPGLTDSFDVHSNLMLLDDRIVENEGLVEGSLVDDVESGEEDPSIDQLKEALKAERRSLHALYAELEEERHASAVATSQTMAMINRLQEEKASMQMEAVQYQRMMEEQSEYDQEALQLLNDLVMKTEKEKEELVTELEAYRQRVEEYEARDDTTTPSANTARQDSGYSEAENVDGDEKENTPCDAVTCLEDSLVDFEEERLRILEHIKSLEEKLVSVEKDDDGPQFEDVQTASSWLGNGNDDSNHLTNGEVGEEVSKHCRNGIIRAGKAKRLLPLIDATTDEDEDEEQEKKEKEEEGLAVEEELDYVYERLDALEADGEFLRHCMGSIRKGDKGLDTLREILQYLRDMRSSRE</sequence>
<proteinExistence type="predicted"/>
<comment type="caution">
    <text evidence="1">The sequence shown here is derived from an EMBL/GenBank/DDBJ whole genome shotgun (WGS) entry which is preliminary data.</text>
</comment>
<organism evidence="1 2">
    <name type="scientific">Melastoma candidum</name>
    <dbReference type="NCBI Taxonomy" id="119954"/>
    <lineage>
        <taxon>Eukaryota</taxon>
        <taxon>Viridiplantae</taxon>
        <taxon>Streptophyta</taxon>
        <taxon>Embryophyta</taxon>
        <taxon>Tracheophyta</taxon>
        <taxon>Spermatophyta</taxon>
        <taxon>Magnoliopsida</taxon>
        <taxon>eudicotyledons</taxon>
        <taxon>Gunneridae</taxon>
        <taxon>Pentapetalae</taxon>
        <taxon>rosids</taxon>
        <taxon>malvids</taxon>
        <taxon>Myrtales</taxon>
        <taxon>Melastomataceae</taxon>
        <taxon>Melastomatoideae</taxon>
        <taxon>Melastomateae</taxon>
        <taxon>Melastoma</taxon>
    </lineage>
</organism>
<name>A0ACB9S8V3_9MYRT</name>
<reference evidence="2" key="1">
    <citation type="journal article" date="2023" name="Front. Plant Sci.">
        <title>Chromosomal-level genome assembly of Melastoma candidum provides insights into trichome evolution.</title>
        <authorList>
            <person name="Zhong Y."/>
            <person name="Wu W."/>
            <person name="Sun C."/>
            <person name="Zou P."/>
            <person name="Liu Y."/>
            <person name="Dai S."/>
            <person name="Zhou R."/>
        </authorList>
    </citation>
    <scope>NUCLEOTIDE SEQUENCE [LARGE SCALE GENOMIC DNA]</scope>
</reference>
<accession>A0ACB9S8V3</accession>
<protein>
    <submittedName>
        <fullName evidence="1">Uncharacterized protein</fullName>
    </submittedName>
</protein>